<evidence type="ECO:0000313" key="4">
    <source>
        <dbReference type="Proteomes" id="UP000627253"/>
    </source>
</evidence>
<dbReference type="AlphaFoldDB" id="A0A852IIT4"/>
<evidence type="ECO:0000313" key="3">
    <source>
        <dbReference type="EMBL" id="NXX43356.1"/>
    </source>
</evidence>
<comment type="caution">
    <text evidence="3">The sequence shown here is derived from an EMBL/GenBank/DDBJ whole genome shotgun (WGS) entry which is preliminary data.</text>
</comment>
<dbReference type="PROSITE" id="PS50020">
    <property type="entry name" value="WW_DOMAIN_2"/>
    <property type="match status" value="1"/>
</dbReference>
<dbReference type="Gene3D" id="2.20.70.10">
    <property type="match status" value="1"/>
</dbReference>
<dbReference type="SUPFAM" id="SSF51045">
    <property type="entry name" value="WW domain"/>
    <property type="match status" value="1"/>
</dbReference>
<organism evidence="3 4">
    <name type="scientific">Tricholaema leucomelas</name>
    <name type="common">pied barbet</name>
    <dbReference type="NCBI Taxonomy" id="240729"/>
    <lineage>
        <taxon>Eukaryota</taxon>
        <taxon>Metazoa</taxon>
        <taxon>Chordata</taxon>
        <taxon>Craniata</taxon>
        <taxon>Vertebrata</taxon>
        <taxon>Euteleostomi</taxon>
        <taxon>Archelosauria</taxon>
        <taxon>Archosauria</taxon>
        <taxon>Dinosauria</taxon>
        <taxon>Saurischia</taxon>
        <taxon>Theropoda</taxon>
        <taxon>Coelurosauria</taxon>
        <taxon>Aves</taxon>
        <taxon>Neognathae</taxon>
        <taxon>Neoaves</taxon>
        <taxon>Telluraves</taxon>
        <taxon>Coraciimorphae</taxon>
        <taxon>Piciformes</taxon>
        <taxon>Lybiidae</taxon>
        <taxon>Tricholaema lacrymosa</taxon>
    </lineage>
</organism>
<accession>A0A852IIT4</accession>
<feature type="compositionally biased region" description="Basic and acidic residues" evidence="1">
    <location>
        <begin position="1"/>
        <end position="10"/>
    </location>
</feature>
<dbReference type="SMART" id="SM00456">
    <property type="entry name" value="WW"/>
    <property type="match status" value="1"/>
</dbReference>
<evidence type="ECO:0000259" key="2">
    <source>
        <dbReference type="PROSITE" id="PS50020"/>
    </source>
</evidence>
<dbReference type="CDD" id="cd00201">
    <property type="entry name" value="WW"/>
    <property type="match status" value="1"/>
</dbReference>
<dbReference type="InterPro" id="IPR001202">
    <property type="entry name" value="WW_dom"/>
</dbReference>
<dbReference type="Proteomes" id="UP000627253">
    <property type="component" value="Unassembled WGS sequence"/>
</dbReference>
<proteinExistence type="predicted"/>
<evidence type="ECO:0000256" key="1">
    <source>
        <dbReference type="SAM" id="MobiDB-lite"/>
    </source>
</evidence>
<dbReference type="InterPro" id="IPR036020">
    <property type="entry name" value="WW_dom_sf"/>
</dbReference>
<feature type="region of interest" description="Disordered" evidence="1">
    <location>
        <begin position="1"/>
        <end position="32"/>
    </location>
</feature>
<feature type="region of interest" description="Disordered" evidence="1">
    <location>
        <begin position="45"/>
        <end position="73"/>
    </location>
</feature>
<sequence>VYCNLEELRRAGSQAEPPPPAGPPLQVVGGWERHQDPLSGRCFFYHPPTGTTSWKPPRRQRQLPGGTETTPRA</sequence>
<feature type="non-terminal residue" evidence="3">
    <location>
        <position position="1"/>
    </location>
</feature>
<dbReference type="Pfam" id="PF00397">
    <property type="entry name" value="WW"/>
    <property type="match status" value="1"/>
</dbReference>
<feature type="non-terminal residue" evidence="3">
    <location>
        <position position="73"/>
    </location>
</feature>
<name>A0A852IIT4_9PICI</name>
<feature type="domain" description="WW" evidence="2">
    <location>
        <begin position="25"/>
        <end position="59"/>
    </location>
</feature>
<dbReference type="PROSITE" id="PS01159">
    <property type="entry name" value="WW_DOMAIN_1"/>
    <property type="match status" value="1"/>
</dbReference>
<dbReference type="EMBL" id="WAAF01008516">
    <property type="protein sequence ID" value="NXX43356.1"/>
    <property type="molecule type" value="Genomic_DNA"/>
</dbReference>
<gene>
    <name evidence="3" type="primary">Arhgap9_0</name>
    <name evidence="3" type="ORF">TRILEU_R15790</name>
</gene>
<dbReference type="OrthoDB" id="79452at2759"/>
<protein>
    <submittedName>
        <fullName evidence="3">RHG09 protein</fullName>
    </submittedName>
</protein>
<reference evidence="3" key="1">
    <citation type="submission" date="2020-02" db="EMBL/GenBank/DDBJ databases">
        <title>Bird 10,000 Genomes (B10K) Project - Family phase.</title>
        <authorList>
            <person name="Zhang G."/>
        </authorList>
    </citation>
    <scope>NUCLEOTIDE SEQUENCE</scope>
    <source>
        <strain evidence="3">B10K-DU-002-37</strain>
        <tissue evidence="3">Muscle</tissue>
    </source>
</reference>
<keyword evidence="4" id="KW-1185">Reference proteome</keyword>